<organism evidence="1 2">
    <name type="scientific">Scutellospora calospora</name>
    <dbReference type="NCBI Taxonomy" id="85575"/>
    <lineage>
        <taxon>Eukaryota</taxon>
        <taxon>Fungi</taxon>
        <taxon>Fungi incertae sedis</taxon>
        <taxon>Mucoromycota</taxon>
        <taxon>Glomeromycotina</taxon>
        <taxon>Glomeromycetes</taxon>
        <taxon>Diversisporales</taxon>
        <taxon>Gigasporaceae</taxon>
        <taxon>Scutellospora</taxon>
    </lineage>
</organism>
<gene>
    <name evidence="1" type="ORF">SCALOS_LOCUS7248</name>
</gene>
<evidence type="ECO:0000313" key="2">
    <source>
        <dbReference type="Proteomes" id="UP000789860"/>
    </source>
</evidence>
<feature type="non-terminal residue" evidence="1">
    <location>
        <position position="156"/>
    </location>
</feature>
<reference evidence="1" key="1">
    <citation type="submission" date="2021-06" db="EMBL/GenBank/DDBJ databases">
        <authorList>
            <person name="Kallberg Y."/>
            <person name="Tangrot J."/>
            <person name="Rosling A."/>
        </authorList>
    </citation>
    <scope>NUCLEOTIDE SEQUENCE</scope>
    <source>
        <strain evidence="1">AU212A</strain>
    </source>
</reference>
<evidence type="ECO:0000313" key="1">
    <source>
        <dbReference type="EMBL" id="CAG8609929.1"/>
    </source>
</evidence>
<comment type="caution">
    <text evidence="1">The sequence shown here is derived from an EMBL/GenBank/DDBJ whole genome shotgun (WGS) entry which is preliminary data.</text>
</comment>
<feature type="non-terminal residue" evidence="1">
    <location>
        <position position="1"/>
    </location>
</feature>
<sequence>QYPYNTEIYLQFDDDILQFWKYIKGYSKELHKSKKKSAEGYRMNASHESNKFQEEFENYEEFRGFENYEEFRGFENYEEFECNEESNHEENDNFSESRTYCNVLSGEDTDIDVDDKADDQVNSVDLWRCLVEQWLSLIEDEDNADDDSILNEETNL</sequence>
<proteinExistence type="predicted"/>
<keyword evidence="2" id="KW-1185">Reference proteome</keyword>
<name>A0ACA9MWR2_9GLOM</name>
<protein>
    <submittedName>
        <fullName evidence="1">408_t:CDS:1</fullName>
    </submittedName>
</protein>
<dbReference type="Proteomes" id="UP000789860">
    <property type="component" value="Unassembled WGS sequence"/>
</dbReference>
<dbReference type="EMBL" id="CAJVPM010015747">
    <property type="protein sequence ID" value="CAG8609929.1"/>
    <property type="molecule type" value="Genomic_DNA"/>
</dbReference>
<accession>A0ACA9MWR2</accession>